<feature type="region of interest" description="Disordered" evidence="2">
    <location>
        <begin position="455"/>
        <end position="475"/>
    </location>
</feature>
<dbReference type="InterPro" id="IPR036322">
    <property type="entry name" value="WD40_repeat_dom_sf"/>
</dbReference>
<feature type="repeat" description="WD" evidence="1">
    <location>
        <begin position="649"/>
        <end position="690"/>
    </location>
</feature>
<dbReference type="GO" id="GO:0043291">
    <property type="term" value="C:RAVE complex"/>
    <property type="evidence" value="ECO:0007669"/>
    <property type="project" value="TreeGrafter"/>
</dbReference>
<feature type="repeat" description="WD" evidence="1">
    <location>
        <begin position="693"/>
        <end position="734"/>
    </location>
</feature>
<dbReference type="Pfam" id="PF00400">
    <property type="entry name" value="WD40"/>
    <property type="match status" value="3"/>
</dbReference>
<dbReference type="PROSITE" id="PS50082">
    <property type="entry name" value="WD_REPEATS_2"/>
    <property type="match status" value="2"/>
</dbReference>
<evidence type="ECO:0000313" key="3">
    <source>
        <dbReference type="EMBL" id="KAK2704912.1"/>
    </source>
</evidence>
<feature type="region of interest" description="Disordered" evidence="2">
    <location>
        <begin position="154"/>
        <end position="193"/>
    </location>
</feature>
<dbReference type="PANTHER" id="PTHR13950:SF9">
    <property type="entry name" value="RABCONNECTIN-3A"/>
    <property type="match status" value="1"/>
</dbReference>
<dbReference type="Proteomes" id="UP001187531">
    <property type="component" value="Unassembled WGS sequence"/>
</dbReference>
<evidence type="ECO:0000256" key="2">
    <source>
        <dbReference type="SAM" id="MobiDB-lite"/>
    </source>
</evidence>
<organism evidence="3 4">
    <name type="scientific">Artemia franciscana</name>
    <name type="common">Brine shrimp</name>
    <name type="synonym">Artemia sanfranciscana</name>
    <dbReference type="NCBI Taxonomy" id="6661"/>
    <lineage>
        <taxon>Eukaryota</taxon>
        <taxon>Metazoa</taxon>
        <taxon>Ecdysozoa</taxon>
        <taxon>Arthropoda</taxon>
        <taxon>Crustacea</taxon>
        <taxon>Branchiopoda</taxon>
        <taxon>Anostraca</taxon>
        <taxon>Artemiidae</taxon>
        <taxon>Artemia</taxon>
    </lineage>
</organism>
<dbReference type="SMART" id="SM00320">
    <property type="entry name" value="WD40"/>
    <property type="match status" value="6"/>
</dbReference>
<proteinExistence type="predicted"/>
<evidence type="ECO:0000256" key="1">
    <source>
        <dbReference type="PROSITE-ProRule" id="PRU00221"/>
    </source>
</evidence>
<protein>
    <submittedName>
        <fullName evidence="3">Uncharacterized protein</fullName>
    </submittedName>
</protein>
<accession>A0AA88HGF0</accession>
<feature type="non-terminal residue" evidence="3">
    <location>
        <position position="1"/>
    </location>
</feature>
<name>A0AA88HGF0_ARTSF</name>
<dbReference type="AlphaFoldDB" id="A0AA88HGF0"/>
<feature type="region of interest" description="Disordered" evidence="2">
    <location>
        <begin position="45"/>
        <end position="128"/>
    </location>
</feature>
<comment type="caution">
    <text evidence="3">The sequence shown here is derived from an EMBL/GenBank/DDBJ whole genome shotgun (WGS) entry which is preliminary data.</text>
</comment>
<dbReference type="SUPFAM" id="SSF50978">
    <property type="entry name" value="WD40 repeat-like"/>
    <property type="match status" value="1"/>
</dbReference>
<dbReference type="InterPro" id="IPR001680">
    <property type="entry name" value="WD40_rpt"/>
</dbReference>
<feature type="compositionally biased region" description="Pro residues" evidence="2">
    <location>
        <begin position="102"/>
        <end position="116"/>
    </location>
</feature>
<reference evidence="3" key="1">
    <citation type="submission" date="2023-07" db="EMBL/GenBank/DDBJ databases">
        <title>Chromosome-level genome assembly of Artemia franciscana.</title>
        <authorList>
            <person name="Jo E."/>
        </authorList>
    </citation>
    <scope>NUCLEOTIDE SEQUENCE</scope>
    <source>
        <tissue evidence="3">Whole body</tissue>
    </source>
</reference>
<evidence type="ECO:0000313" key="4">
    <source>
        <dbReference type="Proteomes" id="UP001187531"/>
    </source>
</evidence>
<sequence length="789" mass="88222">DLVEADKMNPDSNLEVKISQLSQLIRSSALAYQSKEDELNQTISKMKHMLKRKKDAENATNLTTDSTTEVSSSPETNQGSPSNDHRRRLNRRLLADSIGETPPSPKPKPLRPPQPRLPSNTDDYPTYKELFVPPKTSLVACMMTKPKLSLEISQIDYDSSESDIEDEVEEEPEESDDEFDDDPKKKTPKKKVNTEFSDTNSISWSIVRVAVLKLARIHVEKFLRCAGKELQDLPSVSPPLHAMCRTLSKWEDWFYDRYVSLGCPPPSYMESCATESTFYLQGSGITRYKSILDPINTPFEQRSETKAIRRLWNYLVHQEAVQEMFIRLVYGSRRRAAGLSFCDSASVISDSDVSEVEAVNKSSRNILAVRILHKDQESVNAFALNQNKLGEIALACGNEIQEMNIEAILDSTKPYDNECNLDLTALDRDTESYTSMNYLLTQTPHDNLLSNSTESGMSTNQGETPVSTYTPSNSHVSLGKRELKGVHFPGSNNPTFVEHVLKRSRVLLKQTKRQRIENVKRLCPHPTADTYMTGCSDGSVHLFQWGYPGIVATLRPPGAFAKVNRIRFHSLGTKIGVADGDGNISLWQYGTRAPFKPYFTHQCHNKFVNDFQFVGSSSVFVSAGLSSDGKNVALWDSLLPQKKAQIHAFVSHDTGSTCVLYSPKNQTIVSAGKKGDLSVWDIRQRTLRQRLTGHENGAAVRAMAMDPGEEYYATGSSEGDIKLWNMETSELLLALPGEHSRTGFFRPMNSSSNGVNSLTIDSEGRLFSCGSDGSFKFRCLPYKDWTGGH</sequence>
<dbReference type="SUPFAM" id="SSF50952">
    <property type="entry name" value="Soluble quinoprotein glucose dehydrogenase"/>
    <property type="match status" value="1"/>
</dbReference>
<keyword evidence="4" id="KW-1185">Reference proteome</keyword>
<dbReference type="InterPro" id="IPR011041">
    <property type="entry name" value="Quinoprot_gluc/sorb_DH_b-prop"/>
</dbReference>
<dbReference type="InterPro" id="IPR052208">
    <property type="entry name" value="DmX-like/RAVE_component"/>
</dbReference>
<dbReference type="InterPro" id="IPR015943">
    <property type="entry name" value="WD40/YVTN_repeat-like_dom_sf"/>
</dbReference>
<dbReference type="EMBL" id="JAVRJZ010000021">
    <property type="protein sequence ID" value="KAK2704912.1"/>
    <property type="molecule type" value="Genomic_DNA"/>
</dbReference>
<feature type="compositionally biased region" description="Polar residues" evidence="2">
    <location>
        <begin position="58"/>
        <end position="82"/>
    </location>
</feature>
<dbReference type="PROSITE" id="PS50294">
    <property type="entry name" value="WD_REPEATS_REGION"/>
    <property type="match status" value="1"/>
</dbReference>
<dbReference type="PANTHER" id="PTHR13950">
    <property type="entry name" value="RABCONNECTIN-RELATED"/>
    <property type="match status" value="1"/>
</dbReference>
<gene>
    <name evidence="3" type="ORF">QYM36_017080</name>
</gene>
<dbReference type="Gene3D" id="2.130.10.10">
    <property type="entry name" value="YVTN repeat-like/Quinoprotein amine dehydrogenase"/>
    <property type="match status" value="2"/>
</dbReference>
<dbReference type="GO" id="GO:0007035">
    <property type="term" value="P:vacuolar acidification"/>
    <property type="evidence" value="ECO:0007669"/>
    <property type="project" value="TreeGrafter"/>
</dbReference>
<keyword evidence="1" id="KW-0853">WD repeat</keyword>
<feature type="compositionally biased region" description="Acidic residues" evidence="2">
    <location>
        <begin position="158"/>
        <end position="181"/>
    </location>
</feature>